<comment type="caution">
    <text evidence="2">The sequence shown here is derived from an EMBL/GenBank/DDBJ whole genome shotgun (WGS) entry which is preliminary data.</text>
</comment>
<reference evidence="2" key="1">
    <citation type="submission" date="2023-03" db="EMBL/GenBank/DDBJ databases">
        <authorList>
            <person name="Steffen K."/>
            <person name="Cardenas P."/>
        </authorList>
    </citation>
    <scope>NUCLEOTIDE SEQUENCE</scope>
</reference>
<feature type="compositionally biased region" description="Low complexity" evidence="1">
    <location>
        <begin position="78"/>
        <end position="93"/>
    </location>
</feature>
<organism evidence="2 3">
    <name type="scientific">Geodia barretti</name>
    <name type="common">Barrett's horny sponge</name>
    <dbReference type="NCBI Taxonomy" id="519541"/>
    <lineage>
        <taxon>Eukaryota</taxon>
        <taxon>Metazoa</taxon>
        <taxon>Porifera</taxon>
        <taxon>Demospongiae</taxon>
        <taxon>Heteroscleromorpha</taxon>
        <taxon>Tetractinellida</taxon>
        <taxon>Astrophorina</taxon>
        <taxon>Geodiidae</taxon>
        <taxon>Geodia</taxon>
    </lineage>
</organism>
<gene>
    <name evidence="2" type="ORF">GBAR_LOCUS394</name>
</gene>
<feature type="region of interest" description="Disordered" evidence="1">
    <location>
        <begin position="25"/>
        <end position="96"/>
    </location>
</feature>
<sequence>MAKRHPRTSTPCPMGYLELSTILEHELNPGEQPTPENTMSPAALHQLEKRDTPETSCYGRRCLTQARSNPSSPPTSQPPSSESAPSLTPSSATVEELTLQLERKEREWEEYHRKIK</sequence>
<dbReference type="Proteomes" id="UP001174909">
    <property type="component" value="Unassembled WGS sequence"/>
</dbReference>
<protein>
    <submittedName>
        <fullName evidence="2">Uncharacterized protein</fullName>
    </submittedName>
</protein>
<name>A0AA35QT38_GEOBA</name>
<evidence type="ECO:0000313" key="3">
    <source>
        <dbReference type="Proteomes" id="UP001174909"/>
    </source>
</evidence>
<proteinExistence type="predicted"/>
<evidence type="ECO:0000313" key="2">
    <source>
        <dbReference type="EMBL" id="CAI7990030.1"/>
    </source>
</evidence>
<dbReference type="EMBL" id="CASHTH010000050">
    <property type="protein sequence ID" value="CAI7990030.1"/>
    <property type="molecule type" value="Genomic_DNA"/>
</dbReference>
<dbReference type="AlphaFoldDB" id="A0AA35QT38"/>
<accession>A0AA35QT38</accession>
<evidence type="ECO:0000256" key="1">
    <source>
        <dbReference type="SAM" id="MobiDB-lite"/>
    </source>
</evidence>
<keyword evidence="3" id="KW-1185">Reference proteome</keyword>